<evidence type="ECO:0000313" key="2">
    <source>
        <dbReference type="Proteomes" id="UP001215151"/>
    </source>
</evidence>
<gene>
    <name evidence="1" type="ORF">ONZ51_g13268</name>
</gene>
<accession>A0AAD7TF18</accession>
<name>A0AAD7TF18_9APHY</name>
<organism evidence="1 2">
    <name type="scientific">Trametes cubensis</name>
    <dbReference type="NCBI Taxonomy" id="1111947"/>
    <lineage>
        <taxon>Eukaryota</taxon>
        <taxon>Fungi</taxon>
        <taxon>Dikarya</taxon>
        <taxon>Basidiomycota</taxon>
        <taxon>Agaricomycotina</taxon>
        <taxon>Agaricomycetes</taxon>
        <taxon>Polyporales</taxon>
        <taxon>Polyporaceae</taxon>
        <taxon>Trametes</taxon>
    </lineage>
</organism>
<protein>
    <submittedName>
        <fullName evidence="1">Uncharacterized protein</fullName>
    </submittedName>
</protein>
<dbReference type="EMBL" id="JAPEVG010001075">
    <property type="protein sequence ID" value="KAJ8454027.1"/>
    <property type="molecule type" value="Genomic_DNA"/>
</dbReference>
<sequence length="163" mass="18066">MVNRSVNKDIKKRAAALAAIGYDAPTVADILGVSSVKRWPVSISTVQHSLKTLGYSVKKLRKAAAQHDELTRQQRKADILSCFTADQLVFMDESSKVDRTSERRYGRAVAGERACEIQSFKRGVWYGILPALCINGLLTVRVVRGSVDGSAFHDWTLSLDVRE</sequence>
<reference evidence="1" key="1">
    <citation type="submission" date="2022-11" db="EMBL/GenBank/DDBJ databases">
        <title>Genome Sequence of Cubamyces cubensis.</title>
        <authorList>
            <person name="Buettner E."/>
        </authorList>
    </citation>
    <scope>NUCLEOTIDE SEQUENCE</scope>
    <source>
        <strain evidence="1">MPL-01</strain>
    </source>
</reference>
<evidence type="ECO:0000313" key="1">
    <source>
        <dbReference type="EMBL" id="KAJ8454027.1"/>
    </source>
</evidence>
<keyword evidence="2" id="KW-1185">Reference proteome</keyword>
<comment type="caution">
    <text evidence="1">The sequence shown here is derived from an EMBL/GenBank/DDBJ whole genome shotgun (WGS) entry which is preliminary data.</text>
</comment>
<dbReference type="AlphaFoldDB" id="A0AAD7TF18"/>
<dbReference type="Proteomes" id="UP001215151">
    <property type="component" value="Unassembled WGS sequence"/>
</dbReference>
<proteinExistence type="predicted"/>